<evidence type="ECO:0000313" key="3">
    <source>
        <dbReference type="Proteomes" id="UP000215185"/>
    </source>
</evidence>
<dbReference type="EMBL" id="LT906439">
    <property type="protein sequence ID" value="SNU89621.1"/>
    <property type="molecule type" value="Genomic_DNA"/>
</dbReference>
<keyword evidence="3" id="KW-1185">Reference proteome</keyword>
<dbReference type="Proteomes" id="UP000215185">
    <property type="component" value="Chromosome 1"/>
</dbReference>
<evidence type="ECO:0000256" key="1">
    <source>
        <dbReference type="SAM" id="Phobius"/>
    </source>
</evidence>
<gene>
    <name evidence="2" type="ORF">SAMEA4412692_01564</name>
</gene>
<sequence length="97" mass="11653">MQERWLYVLIAMVFILLIYLLRRMRRLENLVRHYKFKNQEGVAAWTKTRNPLFLILAVIQGLYCLGDLIYTGFQPSDLYRFLILVGLPLYLYFSDDD</sequence>
<accession>A0A239SVW2</accession>
<feature type="transmembrane region" description="Helical" evidence="1">
    <location>
        <begin position="52"/>
        <end position="72"/>
    </location>
</feature>
<feature type="transmembrane region" description="Helical" evidence="1">
    <location>
        <begin position="6"/>
        <end position="22"/>
    </location>
</feature>
<keyword evidence="1" id="KW-1133">Transmembrane helix</keyword>
<proteinExistence type="predicted"/>
<keyword evidence="1" id="KW-0472">Membrane</keyword>
<dbReference type="KEGG" id="smen:SAMEA4412692_1564"/>
<reference evidence="2 3" key="1">
    <citation type="submission" date="2017-06" db="EMBL/GenBank/DDBJ databases">
        <authorList>
            <consortium name="Pathogen Informatics"/>
        </authorList>
    </citation>
    <scope>NUCLEOTIDE SEQUENCE [LARGE SCALE GENOMIC DNA]</scope>
    <source>
        <strain evidence="2 3">NCTC13788</strain>
    </source>
</reference>
<keyword evidence="1" id="KW-0812">Transmembrane</keyword>
<organism evidence="2 3">
    <name type="scientific">Streptococcus merionis</name>
    <dbReference type="NCBI Taxonomy" id="400065"/>
    <lineage>
        <taxon>Bacteria</taxon>
        <taxon>Bacillati</taxon>
        <taxon>Bacillota</taxon>
        <taxon>Bacilli</taxon>
        <taxon>Lactobacillales</taxon>
        <taxon>Streptococcaceae</taxon>
        <taxon>Streptococcus</taxon>
    </lineage>
</organism>
<dbReference type="STRING" id="1123308.GCA_000380085_00754"/>
<evidence type="ECO:0000313" key="2">
    <source>
        <dbReference type="EMBL" id="SNU89621.1"/>
    </source>
</evidence>
<name>A0A239SVW2_9STRE</name>
<dbReference type="AlphaFoldDB" id="A0A239SVW2"/>
<evidence type="ECO:0008006" key="4">
    <source>
        <dbReference type="Google" id="ProtNLM"/>
    </source>
</evidence>
<protein>
    <recommendedName>
        <fullName evidence="4">DUF3784 domain-containing protein</fullName>
    </recommendedName>
</protein>
<dbReference type="RefSeq" id="WP_018373316.1">
    <property type="nucleotide sequence ID" value="NZ_LT906439.1"/>
</dbReference>